<dbReference type="Proteomes" id="UP000063308">
    <property type="component" value="Chromosome"/>
</dbReference>
<protein>
    <submittedName>
        <fullName evidence="3">Phenylacetic acid degradation operon negative regulatory protein</fullName>
    </submittedName>
</protein>
<dbReference type="SUPFAM" id="SSF46785">
    <property type="entry name" value="Winged helix' DNA-binding domain"/>
    <property type="match status" value="1"/>
</dbReference>
<dbReference type="InterPro" id="IPR013225">
    <property type="entry name" value="PaaX_C"/>
</dbReference>
<dbReference type="NCBIfam" id="TIGR02277">
    <property type="entry name" value="PaaX_trns_reg"/>
    <property type="match status" value="1"/>
</dbReference>
<gene>
    <name evidence="3" type="ORF">NK6_6911</name>
</gene>
<dbReference type="InterPro" id="IPR011965">
    <property type="entry name" value="PaaX_trns_reg"/>
</dbReference>
<evidence type="ECO:0000313" key="3">
    <source>
        <dbReference type="EMBL" id="BAR60062.1"/>
    </source>
</evidence>
<dbReference type="InterPro" id="IPR036390">
    <property type="entry name" value="WH_DNA-bd_sf"/>
</dbReference>
<reference evidence="3 4" key="1">
    <citation type="submission" date="2014-11" db="EMBL/GenBank/DDBJ databases">
        <title>Symbiosis island explosion on the genome of extra-slow-growing strains of soybean bradyrhizobia with massive insertion sequences.</title>
        <authorList>
            <person name="Iida T."/>
            <person name="Minamisawa K."/>
        </authorList>
    </citation>
    <scope>NUCLEOTIDE SEQUENCE [LARGE SCALE GENOMIC DNA]</scope>
    <source>
        <strain evidence="3 4">NK6</strain>
    </source>
</reference>
<dbReference type="PIRSF" id="PIRSF020623">
    <property type="entry name" value="PaaX"/>
    <property type="match status" value="1"/>
</dbReference>
<evidence type="ECO:0000259" key="1">
    <source>
        <dbReference type="Pfam" id="PF07848"/>
    </source>
</evidence>
<name>A0A0E4FWE5_9BRAD</name>
<feature type="domain" description="Transcriptional repressor PaaX-like C-terminal" evidence="2">
    <location>
        <begin position="187"/>
        <end position="276"/>
    </location>
</feature>
<organism evidence="3 4">
    <name type="scientific">Bradyrhizobium diazoefficiens</name>
    <dbReference type="NCBI Taxonomy" id="1355477"/>
    <lineage>
        <taxon>Bacteria</taxon>
        <taxon>Pseudomonadati</taxon>
        <taxon>Pseudomonadota</taxon>
        <taxon>Alphaproteobacteria</taxon>
        <taxon>Hyphomicrobiales</taxon>
        <taxon>Nitrobacteraceae</taxon>
        <taxon>Bradyrhizobium</taxon>
    </lineage>
</organism>
<dbReference type="Gene3D" id="1.20.58.1460">
    <property type="match status" value="1"/>
</dbReference>
<feature type="domain" description="Transcriptional repressor PaaX-like N-terminal" evidence="1">
    <location>
        <begin position="30"/>
        <end position="99"/>
    </location>
</feature>
<dbReference type="AlphaFoldDB" id="A0A0E4FWE5"/>
<accession>A0A0E4FWE5</accession>
<sequence>MSRLHQTRYASHMAHPLSRIIDQLKREPSRTGSIVITVFGDAIVPRGGSVWLGTLLEFFESLDIDSGVVRTAMSRLAADGWLTREKVGRNSFYRLADKGHQTFEAATRHIYDPPPSDWTGRFELLLINGEDRDASREALRNAGFGSPLPGVWVAPSGVPVPDEAAGAIRLEVSAEDDSGRRLLSASWPLDRTADAYLKFMKTFEPLRTAIGRGTTLSDADAFTARILLIHHYRRVVLRDPLLPESLLPADWPGRAARELCGEIYRALLAPSEQWLDGHGTNEKGPLPVARKLLERRFGA</sequence>
<dbReference type="EMBL" id="AP014685">
    <property type="protein sequence ID" value="BAR60062.1"/>
    <property type="molecule type" value="Genomic_DNA"/>
</dbReference>
<dbReference type="InterPro" id="IPR036388">
    <property type="entry name" value="WH-like_DNA-bd_sf"/>
</dbReference>
<dbReference type="InterPro" id="IPR012906">
    <property type="entry name" value="PaaX-like_N"/>
</dbReference>
<dbReference type="GO" id="GO:0006351">
    <property type="term" value="P:DNA-templated transcription"/>
    <property type="evidence" value="ECO:0007669"/>
    <property type="project" value="InterPro"/>
</dbReference>
<dbReference type="Pfam" id="PF07848">
    <property type="entry name" value="PaaX"/>
    <property type="match status" value="1"/>
</dbReference>
<evidence type="ECO:0000259" key="2">
    <source>
        <dbReference type="Pfam" id="PF08223"/>
    </source>
</evidence>
<dbReference type="Gene3D" id="1.10.10.10">
    <property type="entry name" value="Winged helix-like DNA-binding domain superfamily/Winged helix DNA-binding domain"/>
    <property type="match status" value="1"/>
</dbReference>
<dbReference type="Pfam" id="PF08223">
    <property type="entry name" value="PaaX_C"/>
    <property type="match status" value="1"/>
</dbReference>
<dbReference type="PANTHER" id="PTHR30319:SF1">
    <property type="entry name" value="TRANSCRIPTIONAL REPRESSOR PAAX"/>
    <property type="match status" value="1"/>
</dbReference>
<evidence type="ECO:0000313" key="4">
    <source>
        <dbReference type="Proteomes" id="UP000063308"/>
    </source>
</evidence>
<proteinExistence type="predicted"/>
<dbReference type="PANTHER" id="PTHR30319">
    <property type="entry name" value="PHENYLACETIC ACID REGULATOR-RELATED TRANSCRIPTIONAL REPRESSOR"/>
    <property type="match status" value="1"/>
</dbReference>